<sequence>MVLPAEGESSLKQHLLTSNKNEREVEVVEVGNLDSTKHSIVSFPGTKNGQNIMPSLSNSLVSIPMEIFRSAKGNNLRGRATVIKQNKGMHGSNDRRNTIPSPLLSKRSGILQSTLPKRVGIRDELKNVLDHEDLLWRQKARCDWLHLSDRNMKFYHSSTIRRRKFSRITALHIDNREWCYDQDILRNKAVEFFEKLYGEVFPILGTNPSFGFLRLTSAEVKDVFSERPIDQELNSTLLVLIPKKECPEDFSLFQPISLCSVLYKLVMKVIANRFKVVFPKLISQEQAGFIAGHNISNNIILAQEIIHSMRCKRKRRKWMAVKMDLEKVKTAKLGYKEAFFGWKNHFGAVNSPLHSELFHAILDDSERASSLRVTLSGCVYFDLSMDGRISFLTLLVGINAPIYGNLFLRYGRHFMRTFFGLLEMILPFAVGKTHGFQINSRKRVNHSSNPTFNSNEILVFLSTDGAVARDFGYAATGGVVRDLNRNWIMGITSFLGVCTSFKAEVWSTLDGILILLNKGYRRVIILTEYLEFAQVLTDMNSEDSGITVLRRIQRIMKAEGIWRIKHILRCQNLVVDHLAKLSLS</sequence>
<proteinExistence type="predicted"/>
<gene>
    <name evidence="3" type="ORF">J1N35_007944</name>
</gene>
<dbReference type="InterPro" id="IPR012337">
    <property type="entry name" value="RNaseH-like_sf"/>
</dbReference>
<keyword evidence="4" id="KW-1185">Reference proteome</keyword>
<dbReference type="InterPro" id="IPR002156">
    <property type="entry name" value="RNaseH_domain"/>
</dbReference>
<dbReference type="EMBL" id="JAIQCV010000003">
    <property type="protein sequence ID" value="KAH1114566.1"/>
    <property type="molecule type" value="Genomic_DNA"/>
</dbReference>
<dbReference type="GO" id="GO:0004523">
    <property type="term" value="F:RNA-DNA hybrid ribonuclease activity"/>
    <property type="evidence" value="ECO:0007669"/>
    <property type="project" value="InterPro"/>
</dbReference>
<dbReference type="CDD" id="cd06222">
    <property type="entry name" value="RNase_H_like"/>
    <property type="match status" value="1"/>
</dbReference>
<feature type="transmembrane region" description="Helical" evidence="1">
    <location>
        <begin position="389"/>
        <end position="408"/>
    </location>
</feature>
<evidence type="ECO:0000259" key="2">
    <source>
        <dbReference type="Pfam" id="PF13456"/>
    </source>
</evidence>
<evidence type="ECO:0000313" key="3">
    <source>
        <dbReference type="EMBL" id="KAH1114566.1"/>
    </source>
</evidence>
<dbReference type="InterPro" id="IPR052343">
    <property type="entry name" value="Retrotransposon-Effector_Assoc"/>
</dbReference>
<dbReference type="Pfam" id="PF13456">
    <property type="entry name" value="RVT_3"/>
    <property type="match status" value="1"/>
</dbReference>
<dbReference type="PANTHER" id="PTHR46890:SF48">
    <property type="entry name" value="RNA-DIRECTED DNA POLYMERASE"/>
    <property type="match status" value="1"/>
</dbReference>
<dbReference type="Gene3D" id="3.30.420.10">
    <property type="entry name" value="Ribonuclease H-like superfamily/Ribonuclease H"/>
    <property type="match status" value="1"/>
</dbReference>
<feature type="domain" description="RNase H type-1" evidence="2">
    <location>
        <begin position="463"/>
        <end position="581"/>
    </location>
</feature>
<keyword evidence="1" id="KW-0812">Transmembrane</keyword>
<keyword evidence="1" id="KW-0472">Membrane</keyword>
<comment type="caution">
    <text evidence="3">The sequence shown here is derived from an EMBL/GenBank/DDBJ whole genome shotgun (WGS) entry which is preliminary data.</text>
</comment>
<dbReference type="Proteomes" id="UP000828251">
    <property type="component" value="Unassembled WGS sequence"/>
</dbReference>
<protein>
    <recommendedName>
        <fullName evidence="2">RNase H type-1 domain-containing protein</fullName>
    </recommendedName>
</protein>
<reference evidence="3 4" key="1">
    <citation type="journal article" date="2021" name="Plant Biotechnol. J.">
        <title>Multi-omics assisted identification of the key and species-specific regulatory components of drought-tolerant mechanisms in Gossypium stocksii.</title>
        <authorList>
            <person name="Yu D."/>
            <person name="Ke L."/>
            <person name="Zhang D."/>
            <person name="Wu Y."/>
            <person name="Sun Y."/>
            <person name="Mei J."/>
            <person name="Sun J."/>
            <person name="Sun Y."/>
        </authorList>
    </citation>
    <scope>NUCLEOTIDE SEQUENCE [LARGE SCALE GENOMIC DNA]</scope>
    <source>
        <strain evidence="4">cv. E1</strain>
        <tissue evidence="3">Leaf</tissue>
    </source>
</reference>
<name>A0A9D3W873_9ROSI</name>
<evidence type="ECO:0000313" key="4">
    <source>
        <dbReference type="Proteomes" id="UP000828251"/>
    </source>
</evidence>
<dbReference type="SUPFAM" id="SSF53098">
    <property type="entry name" value="Ribonuclease H-like"/>
    <property type="match status" value="1"/>
</dbReference>
<dbReference type="PANTHER" id="PTHR46890">
    <property type="entry name" value="NON-LTR RETROLELEMENT REVERSE TRANSCRIPTASE-LIKE PROTEIN-RELATED"/>
    <property type="match status" value="1"/>
</dbReference>
<dbReference type="InterPro" id="IPR044730">
    <property type="entry name" value="RNase_H-like_dom_plant"/>
</dbReference>
<dbReference type="GO" id="GO:0003676">
    <property type="term" value="F:nucleic acid binding"/>
    <property type="evidence" value="ECO:0007669"/>
    <property type="project" value="InterPro"/>
</dbReference>
<keyword evidence="1" id="KW-1133">Transmembrane helix</keyword>
<accession>A0A9D3W873</accession>
<dbReference type="InterPro" id="IPR036397">
    <property type="entry name" value="RNaseH_sf"/>
</dbReference>
<dbReference type="AlphaFoldDB" id="A0A9D3W873"/>
<evidence type="ECO:0000256" key="1">
    <source>
        <dbReference type="SAM" id="Phobius"/>
    </source>
</evidence>
<organism evidence="3 4">
    <name type="scientific">Gossypium stocksii</name>
    <dbReference type="NCBI Taxonomy" id="47602"/>
    <lineage>
        <taxon>Eukaryota</taxon>
        <taxon>Viridiplantae</taxon>
        <taxon>Streptophyta</taxon>
        <taxon>Embryophyta</taxon>
        <taxon>Tracheophyta</taxon>
        <taxon>Spermatophyta</taxon>
        <taxon>Magnoliopsida</taxon>
        <taxon>eudicotyledons</taxon>
        <taxon>Gunneridae</taxon>
        <taxon>Pentapetalae</taxon>
        <taxon>rosids</taxon>
        <taxon>malvids</taxon>
        <taxon>Malvales</taxon>
        <taxon>Malvaceae</taxon>
        <taxon>Malvoideae</taxon>
        <taxon>Gossypium</taxon>
    </lineage>
</organism>